<dbReference type="AlphaFoldDB" id="A0A371CKT3"/>
<reference evidence="3 4" key="1">
    <citation type="journal article" date="2018" name="Biotechnol. Biofuels">
        <title>Integrative visual omics of the white-rot fungus Polyporus brumalis exposes the biotechnological potential of its oxidative enzymes for delignifying raw plant biomass.</title>
        <authorList>
            <person name="Miyauchi S."/>
            <person name="Rancon A."/>
            <person name="Drula E."/>
            <person name="Hage H."/>
            <person name="Chaduli D."/>
            <person name="Favel A."/>
            <person name="Grisel S."/>
            <person name="Henrissat B."/>
            <person name="Herpoel-Gimbert I."/>
            <person name="Ruiz-Duenas F.J."/>
            <person name="Chevret D."/>
            <person name="Hainaut M."/>
            <person name="Lin J."/>
            <person name="Wang M."/>
            <person name="Pangilinan J."/>
            <person name="Lipzen A."/>
            <person name="Lesage-Meessen L."/>
            <person name="Navarro D."/>
            <person name="Riley R."/>
            <person name="Grigoriev I.V."/>
            <person name="Zhou S."/>
            <person name="Raouche S."/>
            <person name="Rosso M.N."/>
        </authorList>
    </citation>
    <scope>NUCLEOTIDE SEQUENCE [LARGE SCALE GENOMIC DNA]</scope>
    <source>
        <strain evidence="3 4">BRFM 1820</strain>
    </source>
</reference>
<feature type="domain" description="Integrase core" evidence="2">
    <location>
        <begin position="1"/>
        <end position="107"/>
    </location>
</feature>
<dbReference type="OrthoDB" id="3353107at2759"/>
<dbReference type="Pfam" id="PF24764">
    <property type="entry name" value="rva_4"/>
    <property type="match status" value="1"/>
</dbReference>
<dbReference type="Proteomes" id="UP000256964">
    <property type="component" value="Unassembled WGS sequence"/>
</dbReference>
<protein>
    <recommendedName>
        <fullName evidence="2">Integrase core domain-containing protein</fullName>
    </recommendedName>
</protein>
<keyword evidence="4" id="KW-1185">Reference proteome</keyword>
<proteinExistence type="predicted"/>
<dbReference type="InterPro" id="IPR058913">
    <property type="entry name" value="Integrase_dom_put"/>
</dbReference>
<evidence type="ECO:0000259" key="2">
    <source>
        <dbReference type="Pfam" id="PF24764"/>
    </source>
</evidence>
<name>A0A371CKT3_9APHY</name>
<feature type="region of interest" description="Disordered" evidence="1">
    <location>
        <begin position="149"/>
        <end position="177"/>
    </location>
</feature>
<dbReference type="STRING" id="139420.A0A371CKT3"/>
<accession>A0A371CKT3</accession>
<evidence type="ECO:0000256" key="1">
    <source>
        <dbReference type="SAM" id="MobiDB-lite"/>
    </source>
</evidence>
<evidence type="ECO:0000313" key="4">
    <source>
        <dbReference type="Proteomes" id="UP000256964"/>
    </source>
</evidence>
<gene>
    <name evidence="3" type="ORF">OH76DRAFT_1365512</name>
</gene>
<dbReference type="EMBL" id="KZ857532">
    <property type="protein sequence ID" value="RDX40891.1"/>
    <property type="molecule type" value="Genomic_DNA"/>
</dbReference>
<feature type="compositionally biased region" description="Polar residues" evidence="1">
    <location>
        <begin position="160"/>
        <end position="171"/>
    </location>
</feature>
<organism evidence="3 4">
    <name type="scientific">Lentinus brumalis</name>
    <dbReference type="NCBI Taxonomy" id="2498619"/>
    <lineage>
        <taxon>Eukaryota</taxon>
        <taxon>Fungi</taxon>
        <taxon>Dikarya</taxon>
        <taxon>Basidiomycota</taxon>
        <taxon>Agaricomycotina</taxon>
        <taxon>Agaricomycetes</taxon>
        <taxon>Polyporales</taxon>
        <taxon>Polyporaceae</taxon>
        <taxon>Lentinus</taxon>
    </lineage>
</organism>
<dbReference type="PANTHER" id="PTHR46791">
    <property type="entry name" value="EXPRESSED PROTEIN"/>
    <property type="match status" value="1"/>
</dbReference>
<evidence type="ECO:0000313" key="3">
    <source>
        <dbReference type="EMBL" id="RDX40891.1"/>
    </source>
</evidence>
<sequence>MEQHRGLNRGSYIWGRSVHNTRIERLWYDVTSGYGGKWKVFFLELEHSYGLDADRGDHIWLLHHLFLAALNQDAQEWAEAWNAHRIHIRGERAASPRELFMFGMVRHGSRGIHYAPPADDPVSVDDLANYGVDWDALADRTLLRHHLEHNPGEEPASQPFGPTNRPSQLSNVPCEAPNCPLSPEQVRMLDGHLAHHFDMATRDMLVRRHIWMAALDFCTRLFPSVPAA</sequence>